<comment type="subcellular location">
    <subcellularLocation>
        <location evidence="1 12">Mitochondrion membrane</location>
        <topology evidence="1 12">Single-pass membrane protein</topology>
    </subcellularLocation>
</comment>
<keyword evidence="9 12" id="KW-0406">Ion transport</keyword>
<keyword evidence="5 12" id="KW-0138">CF(0)</keyword>
<evidence type="ECO:0000256" key="1">
    <source>
        <dbReference type="ARBA" id="ARBA00004304"/>
    </source>
</evidence>
<evidence type="ECO:0000256" key="7">
    <source>
        <dbReference type="ARBA" id="ARBA00022781"/>
    </source>
</evidence>
<evidence type="ECO:0000256" key="4">
    <source>
        <dbReference type="ARBA" id="ARBA00022448"/>
    </source>
</evidence>
<keyword evidence="4 12" id="KW-0813">Transport</keyword>
<reference evidence="14" key="1">
    <citation type="submission" date="2020-06" db="EMBL/GenBank/DDBJ databases">
        <title>Mitochondrial genomes of twelve species of hyperdiverse Trigonopterus weevils.</title>
        <authorList>
            <person name="Narakusumo R.P."/>
            <person name="Pons J."/>
            <person name="Riedel A."/>
        </authorList>
    </citation>
    <scope>NUCLEOTIDE SEQUENCE</scope>
</reference>
<keyword evidence="8 13" id="KW-1133">Transmembrane helix</keyword>
<dbReference type="GO" id="GO:0015078">
    <property type="term" value="F:proton transmembrane transporter activity"/>
    <property type="evidence" value="ECO:0007669"/>
    <property type="project" value="InterPro"/>
</dbReference>
<sequence>MPQMAPINWTLIYIIIIFLYLTMAILNFFLFISETRSPSHKTNRKTKFWK</sequence>
<gene>
    <name evidence="14" type="primary">atp8</name>
</gene>
<evidence type="ECO:0000256" key="2">
    <source>
        <dbReference type="ARBA" id="ARBA00008892"/>
    </source>
</evidence>
<name>A0A7H1KHV6_9CUCU</name>
<evidence type="ECO:0000313" key="14">
    <source>
        <dbReference type="EMBL" id="QNT26872.1"/>
    </source>
</evidence>
<keyword evidence="11 13" id="KW-0472">Membrane</keyword>
<keyword evidence="7 12" id="KW-0375">Hydrogen ion transport</keyword>
<dbReference type="GO" id="GO:0045259">
    <property type="term" value="C:proton-transporting ATP synthase complex"/>
    <property type="evidence" value="ECO:0007669"/>
    <property type="project" value="UniProtKB-KW"/>
</dbReference>
<evidence type="ECO:0000256" key="5">
    <source>
        <dbReference type="ARBA" id="ARBA00022547"/>
    </source>
</evidence>
<evidence type="ECO:0000256" key="9">
    <source>
        <dbReference type="ARBA" id="ARBA00023065"/>
    </source>
</evidence>
<comment type="subunit">
    <text evidence="3">F-type ATPases have 2 components, CF(1) - the catalytic core - and CF(0) - the membrane proton channel.</text>
</comment>
<protein>
    <recommendedName>
        <fullName evidence="12">ATP synthase complex subunit 8</fullName>
    </recommendedName>
</protein>
<dbReference type="EMBL" id="MT653604">
    <property type="protein sequence ID" value="QNT26872.1"/>
    <property type="molecule type" value="Genomic_DNA"/>
</dbReference>
<evidence type="ECO:0000256" key="11">
    <source>
        <dbReference type="ARBA" id="ARBA00023136"/>
    </source>
</evidence>
<keyword evidence="6 12" id="KW-0812">Transmembrane</keyword>
<comment type="similarity">
    <text evidence="2 12">Belongs to the ATPase protein 8 family.</text>
</comment>
<evidence type="ECO:0000256" key="3">
    <source>
        <dbReference type="ARBA" id="ARBA00011291"/>
    </source>
</evidence>
<dbReference type="GO" id="GO:0031966">
    <property type="term" value="C:mitochondrial membrane"/>
    <property type="evidence" value="ECO:0007669"/>
    <property type="project" value="UniProtKB-SubCell"/>
</dbReference>
<dbReference type="GO" id="GO:0015986">
    <property type="term" value="P:proton motive force-driven ATP synthesis"/>
    <property type="evidence" value="ECO:0007669"/>
    <property type="project" value="InterPro"/>
</dbReference>
<dbReference type="Pfam" id="PF00895">
    <property type="entry name" value="ATP-synt_8"/>
    <property type="match status" value="1"/>
</dbReference>
<dbReference type="AlphaFoldDB" id="A0A7H1KHV6"/>
<proteinExistence type="inferred from homology"/>
<evidence type="ECO:0000256" key="10">
    <source>
        <dbReference type="ARBA" id="ARBA00023128"/>
    </source>
</evidence>
<accession>A0A7H1KHV6</accession>
<feature type="transmembrane region" description="Helical" evidence="13">
    <location>
        <begin position="12"/>
        <end position="32"/>
    </location>
</feature>
<evidence type="ECO:0000256" key="6">
    <source>
        <dbReference type="ARBA" id="ARBA00022692"/>
    </source>
</evidence>
<evidence type="ECO:0000256" key="8">
    <source>
        <dbReference type="ARBA" id="ARBA00022989"/>
    </source>
</evidence>
<organism evidence="14">
    <name type="scientific">Trigonopterus puspoi</name>
    <dbReference type="NCBI Taxonomy" id="2896828"/>
    <lineage>
        <taxon>Eukaryota</taxon>
        <taxon>Metazoa</taxon>
        <taxon>Ecdysozoa</taxon>
        <taxon>Arthropoda</taxon>
        <taxon>Hexapoda</taxon>
        <taxon>Insecta</taxon>
        <taxon>Pterygota</taxon>
        <taxon>Neoptera</taxon>
        <taxon>Endopterygota</taxon>
        <taxon>Coleoptera</taxon>
        <taxon>Polyphaga</taxon>
        <taxon>Cucujiformia</taxon>
        <taxon>Curculionidae</taxon>
        <taxon>Cryptorhynchinae</taxon>
        <taxon>Trigonopterus</taxon>
    </lineage>
</organism>
<evidence type="ECO:0000256" key="12">
    <source>
        <dbReference type="RuleBase" id="RU003661"/>
    </source>
</evidence>
<keyword evidence="10 12" id="KW-0496">Mitochondrion</keyword>
<evidence type="ECO:0000256" key="13">
    <source>
        <dbReference type="SAM" id="Phobius"/>
    </source>
</evidence>
<geneLocation type="mitochondrion" evidence="14"/>
<dbReference type="InterPro" id="IPR001421">
    <property type="entry name" value="ATP8_metazoa"/>
</dbReference>